<dbReference type="AlphaFoldDB" id="A0A199VTD1"/>
<evidence type="ECO:0000256" key="3">
    <source>
        <dbReference type="ARBA" id="ARBA00022692"/>
    </source>
</evidence>
<evidence type="ECO:0000256" key="5">
    <source>
        <dbReference type="ARBA" id="ARBA00022989"/>
    </source>
</evidence>
<dbReference type="PROSITE" id="PS50845">
    <property type="entry name" value="RETICULON"/>
    <property type="match status" value="1"/>
</dbReference>
<evidence type="ECO:0000256" key="6">
    <source>
        <dbReference type="ARBA" id="ARBA00023002"/>
    </source>
</evidence>
<dbReference type="STRING" id="4615.A0A199VTD1"/>
<dbReference type="InterPro" id="IPR003388">
    <property type="entry name" value="Reticulon"/>
</dbReference>
<dbReference type="Proteomes" id="UP000092600">
    <property type="component" value="Unassembled WGS sequence"/>
</dbReference>
<dbReference type="EMBL" id="LSRQ01000858">
    <property type="protein sequence ID" value="OAY80482.1"/>
    <property type="molecule type" value="Genomic_DNA"/>
</dbReference>
<evidence type="ECO:0000313" key="10">
    <source>
        <dbReference type="EMBL" id="OAY80482.1"/>
    </source>
</evidence>
<keyword evidence="7 8" id="KW-0472">Membrane</keyword>
<evidence type="ECO:0000256" key="4">
    <source>
        <dbReference type="ARBA" id="ARBA00022824"/>
    </source>
</evidence>
<dbReference type="InterPro" id="IPR036291">
    <property type="entry name" value="NAD(P)-bd_dom_sf"/>
</dbReference>
<sequence length="538" mass="59116">MEGGGGGGGERWCVVTGGRGFAARHLVEMLLRSGEWCVRVADLAPSLALDPREDGGGGSPLGAALLSGRAAYVSADLRNRQQVVKAFLGSEVVFHMAAPDSSINNYQLHYSVNVEGTKNVIDACIECKVKRLIYTSSPSVVFDGVHGIFNGDESMPFPEKFNDSYSETKAEGEKLVIKANGRNGLLTCCIRPSSIFGPGDKLLVPSLVTAARAGKLKFIVGDGNNLYDFTYVENVAHGHVCAERALASEETAKKAAGQAYFITNMQPIKFWEFVSLVLEGLGYERALSRYGMPVPQLTPSRIRLLSCNRTFNGSKAKDQLGYEPIVSLEDGLKKTIESYSHLIARPRKQISKASIYLGNGNFAKTVLWKDKKQTFTVLLLLAAVYYHLFACGYTFITAMAKLLSLAALFLFIHGMLPTRILGYNIEKLEPSDFHASQEKARQLAFSVSSSWNSVVGIIRSLCKGKDWSLFLRVVFFLLVLNVLGAMSMQSAFKIGIPLIFTAFYVYEKWEDSIDSLFDDAASYILKLKSSAAEKLFRQ</sequence>
<organism evidence="10 11">
    <name type="scientific">Ananas comosus</name>
    <name type="common">Pineapple</name>
    <name type="synonym">Ananas ananas</name>
    <dbReference type="NCBI Taxonomy" id="4615"/>
    <lineage>
        <taxon>Eukaryota</taxon>
        <taxon>Viridiplantae</taxon>
        <taxon>Streptophyta</taxon>
        <taxon>Embryophyta</taxon>
        <taxon>Tracheophyta</taxon>
        <taxon>Spermatophyta</taxon>
        <taxon>Magnoliopsida</taxon>
        <taxon>Liliopsida</taxon>
        <taxon>Poales</taxon>
        <taxon>Bromeliaceae</taxon>
        <taxon>Bromelioideae</taxon>
        <taxon>Ananas</taxon>
    </lineage>
</organism>
<keyword evidence="5 8" id="KW-1133">Transmembrane helix</keyword>
<dbReference type="GO" id="GO:0016616">
    <property type="term" value="F:oxidoreductase activity, acting on the CH-OH group of donors, NAD or NADP as acceptor"/>
    <property type="evidence" value="ECO:0007669"/>
    <property type="project" value="InterPro"/>
</dbReference>
<feature type="transmembrane region" description="Helical" evidence="8">
    <location>
        <begin position="443"/>
        <end position="461"/>
    </location>
</feature>
<dbReference type="InterPro" id="IPR050177">
    <property type="entry name" value="Lipid_A_modif_metabolic_enz"/>
</dbReference>
<comment type="subcellular location">
    <subcellularLocation>
        <location evidence="1 8">Endoplasmic reticulum membrane</location>
        <topology evidence="1 8">Multi-pass membrane protein</topology>
    </subcellularLocation>
</comment>
<dbReference type="Pfam" id="PF01073">
    <property type="entry name" value="3Beta_HSD"/>
    <property type="match status" value="1"/>
</dbReference>
<comment type="similarity">
    <text evidence="2">Belongs to the 3-beta-HSD family.</text>
</comment>
<feature type="transmembrane region" description="Helical" evidence="8">
    <location>
        <begin position="467"/>
        <end position="486"/>
    </location>
</feature>
<protein>
    <recommendedName>
        <fullName evidence="8">Reticulon-like protein</fullName>
    </recommendedName>
</protein>
<dbReference type="Gene3D" id="3.40.50.720">
    <property type="entry name" value="NAD(P)-binding Rossmann-like Domain"/>
    <property type="match status" value="1"/>
</dbReference>
<feature type="transmembrane region" description="Helical" evidence="8">
    <location>
        <begin position="402"/>
        <end position="422"/>
    </location>
</feature>
<comment type="caution">
    <text evidence="10">The sequence shown here is derived from an EMBL/GenBank/DDBJ whole genome shotgun (WGS) entry which is preliminary data.</text>
</comment>
<evidence type="ECO:0000256" key="7">
    <source>
        <dbReference type="ARBA" id="ARBA00023136"/>
    </source>
</evidence>
<dbReference type="SUPFAM" id="SSF51735">
    <property type="entry name" value="NAD(P)-binding Rossmann-fold domains"/>
    <property type="match status" value="1"/>
</dbReference>
<dbReference type="GO" id="GO:0006694">
    <property type="term" value="P:steroid biosynthetic process"/>
    <property type="evidence" value="ECO:0007669"/>
    <property type="project" value="InterPro"/>
</dbReference>
<name>A0A199VTD1_ANACO</name>
<evidence type="ECO:0000313" key="11">
    <source>
        <dbReference type="Proteomes" id="UP000092600"/>
    </source>
</evidence>
<reference evidence="10 11" key="1">
    <citation type="journal article" date="2016" name="DNA Res.">
        <title>The draft genome of MD-2 pineapple using hybrid error correction of long reads.</title>
        <authorList>
            <person name="Redwan R.M."/>
            <person name="Saidin A."/>
            <person name="Kumar S.V."/>
        </authorList>
    </citation>
    <scope>NUCLEOTIDE SEQUENCE [LARGE SCALE GENOMIC DNA]</scope>
    <source>
        <strain evidence="11">cv. MD2</strain>
        <tissue evidence="10">Leaf</tissue>
    </source>
</reference>
<accession>A0A199VTD1</accession>
<dbReference type="PANTHER" id="PTHR43245">
    <property type="entry name" value="BIFUNCTIONAL POLYMYXIN RESISTANCE PROTEIN ARNA"/>
    <property type="match status" value="1"/>
</dbReference>
<feature type="domain" description="Reticulon" evidence="9">
    <location>
        <begin position="362"/>
        <end position="538"/>
    </location>
</feature>
<feature type="transmembrane region" description="Helical" evidence="8">
    <location>
        <begin position="374"/>
        <end position="396"/>
    </location>
</feature>
<evidence type="ECO:0000259" key="9">
    <source>
        <dbReference type="PROSITE" id="PS50845"/>
    </source>
</evidence>
<keyword evidence="4 8" id="KW-0256">Endoplasmic reticulum</keyword>
<proteinExistence type="inferred from homology"/>
<gene>
    <name evidence="10" type="ORF">ACMD2_23489</name>
</gene>
<dbReference type="Pfam" id="PF02453">
    <property type="entry name" value="Reticulon"/>
    <property type="match status" value="1"/>
</dbReference>
<evidence type="ECO:0000256" key="8">
    <source>
        <dbReference type="RuleBase" id="RU363132"/>
    </source>
</evidence>
<dbReference type="InterPro" id="IPR002225">
    <property type="entry name" value="3Beta_OHSteriod_DH/Estase"/>
</dbReference>
<dbReference type="GO" id="GO:0005789">
    <property type="term" value="C:endoplasmic reticulum membrane"/>
    <property type="evidence" value="ECO:0007669"/>
    <property type="project" value="UniProtKB-SubCell"/>
</dbReference>
<keyword evidence="3 8" id="KW-0812">Transmembrane</keyword>
<keyword evidence="6" id="KW-0560">Oxidoreductase</keyword>
<dbReference type="PANTHER" id="PTHR43245:SF51">
    <property type="entry name" value="SHORT CHAIN DEHYDROGENASE_REDUCTASE FAMILY 42E, MEMBER 2"/>
    <property type="match status" value="1"/>
</dbReference>
<evidence type="ECO:0000256" key="1">
    <source>
        <dbReference type="ARBA" id="ARBA00004477"/>
    </source>
</evidence>
<evidence type="ECO:0000256" key="2">
    <source>
        <dbReference type="ARBA" id="ARBA00009219"/>
    </source>
</evidence>